<protein>
    <submittedName>
        <fullName evidence="5">HK97 family phage prohead protease</fullName>
    </submittedName>
</protein>
<feature type="domain" description="Prohead serine protease" evidence="4">
    <location>
        <begin position="28"/>
        <end position="175"/>
    </location>
</feature>
<comment type="caution">
    <text evidence="5">The sequence shown here is derived from an EMBL/GenBank/DDBJ whole genome shotgun (WGS) entry which is preliminary data.</text>
</comment>
<evidence type="ECO:0000256" key="2">
    <source>
        <dbReference type="ARBA" id="ARBA00022670"/>
    </source>
</evidence>
<dbReference type="RefSeq" id="WP_183125519.1">
    <property type="nucleotide sequence ID" value="NZ_JACJHR010000045.1"/>
</dbReference>
<evidence type="ECO:0000259" key="4">
    <source>
        <dbReference type="Pfam" id="PF04586"/>
    </source>
</evidence>
<dbReference type="InterPro" id="IPR006433">
    <property type="entry name" value="Prohead_protease"/>
</dbReference>
<evidence type="ECO:0000256" key="3">
    <source>
        <dbReference type="ARBA" id="ARBA00022801"/>
    </source>
</evidence>
<reference evidence="5 6" key="1">
    <citation type="submission" date="2020-08" db="EMBL/GenBank/DDBJ databases">
        <title>Amycolatopsis echigonensis JCM 21831.</title>
        <authorList>
            <person name="Tedsree N."/>
            <person name="Kuncharoen N."/>
            <person name="Likhitwitayawuid K."/>
            <person name="Tanasupawat S."/>
        </authorList>
    </citation>
    <scope>NUCLEOTIDE SEQUENCE [LARGE SCALE GENOMIC DNA]</scope>
    <source>
        <strain evidence="5 6">JCM 21831</strain>
    </source>
</reference>
<dbReference type="Pfam" id="PF04586">
    <property type="entry name" value="Peptidase_S78"/>
    <property type="match status" value="1"/>
</dbReference>
<dbReference type="NCBIfam" id="TIGR01543">
    <property type="entry name" value="proheadase_HK97"/>
    <property type="match status" value="1"/>
</dbReference>
<sequence length="267" mass="28602">MTGTHAVGFAAEYLRPLNVQTRQFTPEFEVRSDGEGRTLCGIVVPYGKPQRIDSRLVEQFAPGAFAAQLRAAHRVPLMRDHGPHGGKLIGRATMLREDAAGLYGEFRVSRTPLGDETVELAKDGALTDFSIGFREGQNRTLPGGITERASASLTEVAVVMAGAYGDAAVISAVRSSAAEQDVDGAALAAVEARASKLPYGPGHPLWRYWTGPEGFAKYARSPHPWRKLRDELIKAGVPVGQADGLTTNIMQATSAGRSLFKLHHGGK</sequence>
<dbReference type="GO" id="GO:0006508">
    <property type="term" value="P:proteolysis"/>
    <property type="evidence" value="ECO:0007669"/>
    <property type="project" value="UniProtKB-KW"/>
</dbReference>
<evidence type="ECO:0000256" key="1">
    <source>
        <dbReference type="ARBA" id="ARBA00022612"/>
    </source>
</evidence>
<organism evidence="5 6">
    <name type="scientific">Amycolatopsis echigonensis</name>
    <dbReference type="NCBI Taxonomy" id="2576905"/>
    <lineage>
        <taxon>Bacteria</taxon>
        <taxon>Bacillati</taxon>
        <taxon>Actinomycetota</taxon>
        <taxon>Actinomycetes</taxon>
        <taxon>Pseudonocardiales</taxon>
        <taxon>Pseudonocardiaceae</taxon>
        <taxon>Amycolatopsis</taxon>
    </lineage>
</organism>
<evidence type="ECO:0000313" key="5">
    <source>
        <dbReference type="EMBL" id="MBB2502941.1"/>
    </source>
</evidence>
<evidence type="ECO:0000313" key="6">
    <source>
        <dbReference type="Proteomes" id="UP000550260"/>
    </source>
</evidence>
<accession>A0A8E1W2Z5</accession>
<dbReference type="EMBL" id="JACJHR010000045">
    <property type="protein sequence ID" value="MBB2502941.1"/>
    <property type="molecule type" value="Genomic_DNA"/>
</dbReference>
<gene>
    <name evidence="5" type="ORF">H5411_27875</name>
</gene>
<proteinExistence type="predicted"/>
<keyword evidence="2 5" id="KW-0645">Protease</keyword>
<keyword evidence="3" id="KW-0378">Hydrolase</keyword>
<dbReference type="GO" id="GO:0008233">
    <property type="term" value="F:peptidase activity"/>
    <property type="evidence" value="ECO:0007669"/>
    <property type="project" value="UniProtKB-KW"/>
</dbReference>
<dbReference type="AlphaFoldDB" id="A0A8E1W2Z5"/>
<keyword evidence="1" id="KW-1188">Viral release from host cell</keyword>
<dbReference type="Proteomes" id="UP000550260">
    <property type="component" value="Unassembled WGS sequence"/>
</dbReference>
<name>A0A8E1W2Z5_9PSEU</name>
<dbReference type="InterPro" id="IPR054613">
    <property type="entry name" value="Peptidase_S78_dom"/>
</dbReference>